<dbReference type="PANTHER" id="PTHR30008:SF0">
    <property type="entry name" value="EXODEOXYRIBONUCLEASE 7 LARGE SUBUNIT"/>
    <property type="match status" value="1"/>
</dbReference>
<evidence type="ECO:0000256" key="3">
    <source>
        <dbReference type="ARBA" id="ARBA00022801"/>
    </source>
</evidence>
<dbReference type="EC" id="3.1.11.6" evidence="5"/>
<dbReference type="GO" id="GO:0003676">
    <property type="term" value="F:nucleic acid binding"/>
    <property type="evidence" value="ECO:0007669"/>
    <property type="project" value="InterPro"/>
</dbReference>
<dbReference type="CDD" id="cd04489">
    <property type="entry name" value="ExoVII_LU_OBF"/>
    <property type="match status" value="1"/>
</dbReference>
<dbReference type="AlphaFoldDB" id="A0A653A9C3"/>
<feature type="domain" description="OB-fold nucleic acid binding" evidence="7">
    <location>
        <begin position="5"/>
        <end position="111"/>
    </location>
</feature>
<dbReference type="InterPro" id="IPR003753">
    <property type="entry name" value="Exonuc_VII_L"/>
</dbReference>
<evidence type="ECO:0000259" key="6">
    <source>
        <dbReference type="Pfam" id="PF02601"/>
    </source>
</evidence>
<evidence type="ECO:0000256" key="4">
    <source>
        <dbReference type="ARBA" id="ARBA00022839"/>
    </source>
</evidence>
<dbReference type="Pfam" id="PF13742">
    <property type="entry name" value="tRNA_anti_2"/>
    <property type="match status" value="1"/>
</dbReference>
<dbReference type="NCBIfam" id="TIGR00237">
    <property type="entry name" value="xseA"/>
    <property type="match status" value="1"/>
</dbReference>
<dbReference type="PANTHER" id="PTHR30008">
    <property type="entry name" value="EXODEOXYRIBONUCLEASE 7 LARGE SUBUNIT"/>
    <property type="match status" value="1"/>
</dbReference>
<evidence type="ECO:0000256" key="5">
    <source>
        <dbReference type="RuleBase" id="RU004355"/>
    </source>
</evidence>
<keyword evidence="1" id="KW-0963">Cytoplasm</keyword>
<dbReference type="GO" id="GO:0009318">
    <property type="term" value="C:exodeoxyribonuclease VII complex"/>
    <property type="evidence" value="ECO:0007669"/>
    <property type="project" value="UniProtKB-UniRule"/>
</dbReference>
<dbReference type="Pfam" id="PF02601">
    <property type="entry name" value="Exonuc_VII_L"/>
    <property type="match status" value="1"/>
</dbReference>
<reference evidence="8" key="1">
    <citation type="submission" date="2018-07" db="EMBL/GenBank/DDBJ databases">
        <authorList>
            <consortium name="Genoscope - CEA"/>
            <person name="William W."/>
        </authorList>
    </citation>
    <scope>NUCLEOTIDE SEQUENCE</scope>
    <source>
        <strain evidence="8">IK1</strain>
    </source>
</reference>
<dbReference type="InterPro" id="IPR020579">
    <property type="entry name" value="Exonuc_VII_lsu_C"/>
</dbReference>
<keyword evidence="2 5" id="KW-0540">Nuclease</keyword>
<keyword evidence="4 5" id="KW-0269">Exonuclease</keyword>
<dbReference type="GO" id="GO:0006308">
    <property type="term" value="P:DNA catabolic process"/>
    <property type="evidence" value="ECO:0007669"/>
    <property type="project" value="UniProtKB-UniRule"/>
</dbReference>
<dbReference type="InterPro" id="IPR025824">
    <property type="entry name" value="OB-fold_nuc-bd_dom"/>
</dbReference>
<evidence type="ECO:0000256" key="2">
    <source>
        <dbReference type="ARBA" id="ARBA00022722"/>
    </source>
</evidence>
<comment type="similarity">
    <text evidence="5">Belongs to the XseA family.</text>
</comment>
<feature type="domain" description="Exonuclease VII large subunit C-terminal" evidence="6">
    <location>
        <begin position="136"/>
        <end position="357"/>
    </location>
</feature>
<evidence type="ECO:0000256" key="1">
    <source>
        <dbReference type="ARBA" id="ARBA00022490"/>
    </source>
</evidence>
<proteinExistence type="inferred from homology"/>
<dbReference type="GO" id="GO:0005737">
    <property type="term" value="C:cytoplasm"/>
    <property type="evidence" value="ECO:0007669"/>
    <property type="project" value="UniProtKB-SubCell"/>
</dbReference>
<dbReference type="EMBL" id="UPXZ01000019">
    <property type="protein sequence ID" value="VBB44686.1"/>
    <property type="molecule type" value="Genomic_DNA"/>
</dbReference>
<protein>
    <recommendedName>
        <fullName evidence="5">Exodeoxyribonuclease 7 large subunit</fullName>
        <ecNumber evidence="5">3.1.11.6</ecNumber>
    </recommendedName>
</protein>
<sequence length="410" mass="46427">MDSISLSQLTAQIQETLRQEFNRPVWIRAEISECRENNGHCYLELIEKESNSDVIIAKSRATIWANTYRMLKPYFEGSTGQALRSGMSVLVMVMVDFSGQYGFNLIIRDIDPTFTIGEMAARRMEIIRQLEADGVIDMNKQIAFPPLPQRLAIISSSTAAGYDDFCNQLRSYSFAFYTKLFPAVMQGEQAEQSIIKALEKIYSYVDFFDAVLIIRGGGATTDLTCFDSYNLALNCAQFPLPIIAGIGHTRDVSVLDMVAHTSVKTPTAAAEFLVNLMAEEENNVNGIVENIQKLIKNRIENENQQMDLIRYKIKQAVKADVIKRNYQHDKYKIRLKNRVFNLIQSQQNQLRLLENKITIHSPVYLLKHGYTITLVNGKRVTSITDISIGDKIKTFVADGTFDSEVKNTSK</sequence>
<evidence type="ECO:0000259" key="7">
    <source>
        <dbReference type="Pfam" id="PF13742"/>
    </source>
</evidence>
<comment type="catalytic activity">
    <reaction evidence="5">
        <text>Exonucleolytic cleavage in either 5'- to 3'- or 3'- to 5'-direction to yield nucleoside 5'-phosphates.</text>
        <dbReference type="EC" id="3.1.11.6"/>
    </reaction>
</comment>
<gene>
    <name evidence="8" type="ORF">TRIP_D260100</name>
</gene>
<dbReference type="GO" id="GO:0008855">
    <property type="term" value="F:exodeoxyribonuclease VII activity"/>
    <property type="evidence" value="ECO:0007669"/>
    <property type="project" value="UniProtKB-UniRule"/>
</dbReference>
<evidence type="ECO:0000313" key="8">
    <source>
        <dbReference type="EMBL" id="VBB44686.1"/>
    </source>
</evidence>
<keyword evidence="3 5" id="KW-0378">Hydrolase</keyword>
<accession>A0A653A9C3</accession>
<comment type="subcellular location">
    <subcellularLocation>
        <location evidence="5">Cytoplasm</location>
    </subcellularLocation>
</comment>
<organism evidence="8">
    <name type="scientific">uncultured Paludibacter sp</name>
    <dbReference type="NCBI Taxonomy" id="497635"/>
    <lineage>
        <taxon>Bacteria</taxon>
        <taxon>Pseudomonadati</taxon>
        <taxon>Bacteroidota</taxon>
        <taxon>Bacteroidia</taxon>
        <taxon>Bacteroidales</taxon>
        <taxon>Paludibacteraceae</taxon>
        <taxon>Paludibacter</taxon>
        <taxon>environmental samples</taxon>
    </lineage>
</organism>
<name>A0A653A9C3_9BACT</name>